<keyword evidence="2" id="KW-1185">Reference proteome</keyword>
<dbReference type="Proteomes" id="UP000319976">
    <property type="component" value="Chromosome"/>
</dbReference>
<proteinExistence type="predicted"/>
<evidence type="ECO:0000313" key="1">
    <source>
        <dbReference type="EMBL" id="QDT64715.1"/>
    </source>
</evidence>
<dbReference type="KEGG" id="chya:V22_19560"/>
<reference evidence="1 2" key="1">
    <citation type="submission" date="2019-02" db="EMBL/GenBank/DDBJ databases">
        <title>Deep-cultivation of Planctomycetes and their phenomic and genomic characterization uncovers novel biology.</title>
        <authorList>
            <person name="Wiegand S."/>
            <person name="Jogler M."/>
            <person name="Boedeker C."/>
            <person name="Pinto D."/>
            <person name="Vollmers J."/>
            <person name="Rivas-Marin E."/>
            <person name="Kohn T."/>
            <person name="Peeters S.H."/>
            <person name="Heuer A."/>
            <person name="Rast P."/>
            <person name="Oberbeckmann S."/>
            <person name="Bunk B."/>
            <person name="Jeske O."/>
            <person name="Meyerdierks A."/>
            <person name="Storesund J.E."/>
            <person name="Kallscheuer N."/>
            <person name="Luecker S."/>
            <person name="Lage O.M."/>
            <person name="Pohl T."/>
            <person name="Merkel B.J."/>
            <person name="Hornburger P."/>
            <person name="Mueller R.-W."/>
            <person name="Bruemmer F."/>
            <person name="Labrenz M."/>
            <person name="Spormann A.M."/>
            <person name="Op den Camp H."/>
            <person name="Overmann J."/>
            <person name="Amann R."/>
            <person name="Jetten M.S.M."/>
            <person name="Mascher T."/>
            <person name="Medema M.H."/>
            <person name="Devos D.P."/>
            <person name="Kaster A.-K."/>
            <person name="Ovreas L."/>
            <person name="Rohde M."/>
            <person name="Galperin M.Y."/>
            <person name="Jogler C."/>
        </authorList>
    </citation>
    <scope>NUCLEOTIDE SEQUENCE [LARGE SCALE GENOMIC DNA]</scope>
    <source>
        <strain evidence="1 2">V22</strain>
    </source>
</reference>
<evidence type="ECO:0008006" key="3">
    <source>
        <dbReference type="Google" id="ProtNLM"/>
    </source>
</evidence>
<sequence length="130" mass="13950">MMSLVMFSGCSQEQQFNIVPVSGILLLDDKPLGDVSLRFNPRKVTDDPIVGPPSVATTDQDGRFQLTTVRGSNTNGAVAGPHRVTFQAIVTDEESGAYKLPVPVKYEGGIDAQVPTEGTENLVISLSTWD</sequence>
<name>A0A517T8L8_9PLAN</name>
<dbReference type="AlphaFoldDB" id="A0A517T8L8"/>
<gene>
    <name evidence="1" type="ORF">V22_19560</name>
</gene>
<organism evidence="1 2">
    <name type="scientific">Calycomorphotria hydatis</name>
    <dbReference type="NCBI Taxonomy" id="2528027"/>
    <lineage>
        <taxon>Bacteria</taxon>
        <taxon>Pseudomonadati</taxon>
        <taxon>Planctomycetota</taxon>
        <taxon>Planctomycetia</taxon>
        <taxon>Planctomycetales</taxon>
        <taxon>Planctomycetaceae</taxon>
        <taxon>Calycomorphotria</taxon>
    </lineage>
</organism>
<accession>A0A517T8L8</accession>
<dbReference type="EMBL" id="CP036316">
    <property type="protein sequence ID" value="QDT64715.1"/>
    <property type="molecule type" value="Genomic_DNA"/>
</dbReference>
<protein>
    <recommendedName>
        <fullName evidence="3">Carboxypeptidase regulatory-like domain-containing protein</fullName>
    </recommendedName>
</protein>
<dbReference type="RefSeq" id="WP_145262117.1">
    <property type="nucleotide sequence ID" value="NZ_CP036316.1"/>
</dbReference>
<evidence type="ECO:0000313" key="2">
    <source>
        <dbReference type="Proteomes" id="UP000319976"/>
    </source>
</evidence>
<dbReference type="OrthoDB" id="288856at2"/>